<protein>
    <recommendedName>
        <fullName evidence="1">Retrotransposon gag domain-containing protein</fullName>
    </recommendedName>
</protein>
<sequence length="126" mass="14594">MHASATESVELAAFRLRDVAVLWYEIWERSKGKDASLPTWDSFTEAFIDHYLPREIRDGRVDQFLNLRQGSMSVQEYGLRFDSLARYAPVFVDTMHDRVRRFVEGLDLHYIDACSTAALTDNMDIS</sequence>
<evidence type="ECO:0000313" key="2">
    <source>
        <dbReference type="EMBL" id="WMV09365.1"/>
    </source>
</evidence>
<evidence type="ECO:0000259" key="1">
    <source>
        <dbReference type="Pfam" id="PF03732"/>
    </source>
</evidence>
<organism evidence="2 3">
    <name type="scientific">Solanum verrucosum</name>
    <dbReference type="NCBI Taxonomy" id="315347"/>
    <lineage>
        <taxon>Eukaryota</taxon>
        <taxon>Viridiplantae</taxon>
        <taxon>Streptophyta</taxon>
        <taxon>Embryophyta</taxon>
        <taxon>Tracheophyta</taxon>
        <taxon>Spermatophyta</taxon>
        <taxon>Magnoliopsida</taxon>
        <taxon>eudicotyledons</taxon>
        <taxon>Gunneridae</taxon>
        <taxon>Pentapetalae</taxon>
        <taxon>asterids</taxon>
        <taxon>lamiids</taxon>
        <taxon>Solanales</taxon>
        <taxon>Solanaceae</taxon>
        <taxon>Solanoideae</taxon>
        <taxon>Solaneae</taxon>
        <taxon>Solanum</taxon>
    </lineage>
</organism>
<dbReference type="AlphaFoldDB" id="A0AAF0PT24"/>
<reference evidence="2" key="1">
    <citation type="submission" date="2023-08" db="EMBL/GenBank/DDBJ databases">
        <title>A de novo genome assembly of Solanum verrucosum Schlechtendal, a Mexican diploid species geographically isolated from the other diploid A-genome species in potato relatives.</title>
        <authorList>
            <person name="Hosaka K."/>
        </authorList>
    </citation>
    <scope>NUCLEOTIDE SEQUENCE</scope>
    <source>
        <tissue evidence="2">Young leaves</tissue>
    </source>
</reference>
<evidence type="ECO:0000313" key="3">
    <source>
        <dbReference type="Proteomes" id="UP001234989"/>
    </source>
</evidence>
<dbReference type="EMBL" id="CP133612">
    <property type="protein sequence ID" value="WMV09365.1"/>
    <property type="molecule type" value="Genomic_DNA"/>
</dbReference>
<proteinExistence type="predicted"/>
<name>A0AAF0PT24_SOLVR</name>
<keyword evidence="3" id="KW-1185">Reference proteome</keyword>
<feature type="domain" description="Retrotransposon gag" evidence="1">
    <location>
        <begin position="11"/>
        <end position="107"/>
    </location>
</feature>
<gene>
    <name evidence="2" type="ORF">MTR67_002750</name>
</gene>
<dbReference type="Pfam" id="PF03732">
    <property type="entry name" value="Retrotrans_gag"/>
    <property type="match status" value="1"/>
</dbReference>
<accession>A0AAF0PT24</accession>
<dbReference type="InterPro" id="IPR005162">
    <property type="entry name" value="Retrotrans_gag_dom"/>
</dbReference>
<dbReference type="Proteomes" id="UP001234989">
    <property type="component" value="Chromosome 1"/>
</dbReference>